<dbReference type="SUPFAM" id="SSF47413">
    <property type="entry name" value="lambda repressor-like DNA-binding domains"/>
    <property type="match status" value="1"/>
</dbReference>
<proteinExistence type="predicted"/>
<dbReference type="OrthoDB" id="4853163at2"/>
<dbReference type="PROSITE" id="PS50943">
    <property type="entry name" value="HTH_CROC1"/>
    <property type="match status" value="1"/>
</dbReference>
<dbReference type="InterPro" id="IPR010982">
    <property type="entry name" value="Lambda_DNA-bd_dom_sf"/>
</dbReference>
<dbReference type="Pfam" id="PF01381">
    <property type="entry name" value="HTH_3"/>
    <property type="match status" value="1"/>
</dbReference>
<dbReference type="RefSeq" id="WP_130629341.1">
    <property type="nucleotide sequence ID" value="NZ_CP036164.1"/>
</dbReference>
<feature type="domain" description="HTH cro/C1-type" evidence="1">
    <location>
        <begin position="10"/>
        <end position="65"/>
    </location>
</feature>
<dbReference type="InterPro" id="IPR001387">
    <property type="entry name" value="Cro/C1-type_HTH"/>
</dbReference>
<dbReference type="Proteomes" id="UP000290408">
    <property type="component" value="Chromosome"/>
</dbReference>
<evidence type="ECO:0000313" key="3">
    <source>
        <dbReference type="Proteomes" id="UP000290408"/>
    </source>
</evidence>
<dbReference type="Gene3D" id="1.10.260.40">
    <property type="entry name" value="lambda repressor-like DNA-binding domains"/>
    <property type="match status" value="1"/>
</dbReference>
<evidence type="ECO:0000259" key="1">
    <source>
        <dbReference type="PROSITE" id="PS50943"/>
    </source>
</evidence>
<organism evidence="2 3">
    <name type="scientific">Janibacter limosus</name>
    <dbReference type="NCBI Taxonomy" id="53458"/>
    <lineage>
        <taxon>Bacteria</taxon>
        <taxon>Bacillati</taxon>
        <taxon>Actinomycetota</taxon>
        <taxon>Actinomycetes</taxon>
        <taxon>Micrococcales</taxon>
        <taxon>Intrasporangiaceae</taxon>
        <taxon>Janibacter</taxon>
    </lineage>
</organism>
<name>A0A4P6MTA7_9MICO</name>
<dbReference type="KEGG" id="jli:EXU32_07505"/>
<reference evidence="2 3" key="1">
    <citation type="submission" date="2019-02" db="EMBL/GenBank/DDBJ databases">
        <title>Genomic data mining of an Antarctic deep-sea actinobacterium, Janibacterlimosus P3-3-X1.</title>
        <authorList>
            <person name="Liao L."/>
            <person name="Chen B."/>
        </authorList>
    </citation>
    <scope>NUCLEOTIDE SEQUENCE [LARGE SCALE GENOMIC DNA]</scope>
    <source>
        <strain evidence="2 3">P3-3-X1</strain>
    </source>
</reference>
<dbReference type="GO" id="GO:0003677">
    <property type="term" value="F:DNA binding"/>
    <property type="evidence" value="ECO:0007669"/>
    <property type="project" value="InterPro"/>
</dbReference>
<dbReference type="EMBL" id="CP036164">
    <property type="protein sequence ID" value="QBF46116.1"/>
    <property type="molecule type" value="Genomic_DNA"/>
</dbReference>
<protein>
    <submittedName>
        <fullName evidence="2">XRE family transcriptional regulator</fullName>
    </submittedName>
</protein>
<accession>A0A4P6MTA7</accession>
<keyword evidence="3" id="KW-1185">Reference proteome</keyword>
<dbReference type="CDD" id="cd00093">
    <property type="entry name" value="HTH_XRE"/>
    <property type="match status" value="1"/>
</dbReference>
<gene>
    <name evidence="2" type="ORF">EXU32_07505</name>
</gene>
<evidence type="ECO:0000313" key="2">
    <source>
        <dbReference type="EMBL" id="QBF46116.1"/>
    </source>
</evidence>
<dbReference type="STRING" id="1216970.GCA_001570985_03255"/>
<dbReference type="AlphaFoldDB" id="A0A4P6MTA7"/>
<dbReference type="SMART" id="SM00530">
    <property type="entry name" value="HTH_XRE"/>
    <property type="match status" value="1"/>
</dbReference>
<sequence length="284" mass="31527">MRRSPGGTWLHRLRRESGFTQSDLSRLSGVSVRTIRGIERGEILTPQIATLQQIVLTLGLSPETQAEFMHAWATPPQAGFDQLLVDPHLSEIEHIDALTRGTLGSYRVISQVWRTRVSTDRRLAHTWCHSAIVAVEDGMDRVFNVQSGDEGTSAADLDFTPLLGCRLRSRRDFPESNVVVFEVALPRSLAKGETHAYAYQVDDNSDRTAHRADSDGFVWGPPHTARSLVVSVEFATAPAQVTRIERPPGQDFLFHDAVQLDEANRASLVMEDAGPGAFGFAWIW</sequence>